<sequence>QQLINVFCIRFEQLGLNGNEEEKKGDWCGIGDKEGNHRRL</sequence>
<organism evidence="1">
    <name type="scientific">Lepeophtheirus salmonis</name>
    <name type="common">Salmon louse</name>
    <name type="synonym">Caligus salmonis</name>
    <dbReference type="NCBI Taxonomy" id="72036"/>
    <lineage>
        <taxon>Eukaryota</taxon>
        <taxon>Metazoa</taxon>
        <taxon>Ecdysozoa</taxon>
        <taxon>Arthropoda</taxon>
        <taxon>Crustacea</taxon>
        <taxon>Multicrustacea</taxon>
        <taxon>Hexanauplia</taxon>
        <taxon>Copepoda</taxon>
        <taxon>Siphonostomatoida</taxon>
        <taxon>Caligidae</taxon>
        <taxon>Lepeophtheirus</taxon>
    </lineage>
</organism>
<dbReference type="EMBL" id="HACA01020014">
    <property type="protein sequence ID" value="CDW37375.1"/>
    <property type="molecule type" value="Transcribed_RNA"/>
</dbReference>
<proteinExistence type="predicted"/>
<protein>
    <submittedName>
        <fullName evidence="1">Uncharacterized protein</fullName>
    </submittedName>
</protein>
<feature type="non-terminal residue" evidence="1">
    <location>
        <position position="1"/>
    </location>
</feature>
<reference evidence="1" key="1">
    <citation type="submission" date="2014-05" db="EMBL/GenBank/DDBJ databases">
        <authorList>
            <person name="Chronopoulou M."/>
        </authorList>
    </citation>
    <scope>NUCLEOTIDE SEQUENCE</scope>
    <source>
        <tissue evidence="1">Whole organism</tissue>
    </source>
</reference>
<dbReference type="AlphaFoldDB" id="A0A0K2UH26"/>
<name>A0A0K2UH26_LEPSM</name>
<accession>A0A0K2UH26</accession>
<evidence type="ECO:0000313" key="1">
    <source>
        <dbReference type="EMBL" id="CDW37375.1"/>
    </source>
</evidence>